<dbReference type="AlphaFoldDB" id="A0A0J7IWJ1"/>
<proteinExistence type="predicted"/>
<evidence type="ECO:0000313" key="2">
    <source>
        <dbReference type="Proteomes" id="UP000035900"/>
    </source>
</evidence>
<dbReference type="STRING" id="1304281.ACM44_12985"/>
<dbReference type="EMBL" id="LFNG01000022">
    <property type="protein sequence ID" value="KMQ70327.1"/>
    <property type="molecule type" value="Genomic_DNA"/>
</dbReference>
<reference evidence="1 2" key="1">
    <citation type="journal article" date="2004" name="Int. J. Syst. Evol. Microbiol.">
        <title>Kaistella koreensis gen. nov., sp. nov., a novel member of the Chryseobacterium-Bergeyella-Riemerella branch.</title>
        <authorList>
            <person name="Kim M.K."/>
            <person name="Im W.T."/>
            <person name="Shin Y.K."/>
            <person name="Lim J.H."/>
            <person name="Kim S.H."/>
            <person name="Lee B.C."/>
            <person name="Park M.Y."/>
            <person name="Lee K.Y."/>
            <person name="Lee S.T."/>
        </authorList>
    </citation>
    <scope>NUCLEOTIDE SEQUENCE [LARGE SCALE GENOMIC DNA]</scope>
    <source>
        <strain evidence="1 2">CCUG 49689</strain>
    </source>
</reference>
<organism evidence="1 2">
    <name type="scientific">Chryseobacterium koreense CCUG 49689</name>
    <dbReference type="NCBI Taxonomy" id="1304281"/>
    <lineage>
        <taxon>Bacteria</taxon>
        <taxon>Pseudomonadati</taxon>
        <taxon>Bacteroidota</taxon>
        <taxon>Flavobacteriia</taxon>
        <taxon>Flavobacteriales</taxon>
        <taxon>Weeksellaceae</taxon>
        <taxon>Chryseobacterium group</taxon>
        <taxon>Chryseobacterium</taxon>
    </lineage>
</organism>
<comment type="caution">
    <text evidence="1">The sequence shown here is derived from an EMBL/GenBank/DDBJ whole genome shotgun (WGS) entry which is preliminary data.</text>
</comment>
<gene>
    <name evidence="1" type="ORF">ACM44_12985</name>
</gene>
<name>A0A0J7IWJ1_9FLAO</name>
<protein>
    <submittedName>
        <fullName evidence="1">Uncharacterized protein</fullName>
    </submittedName>
</protein>
<sequence>MATINVADAVGLTASNMITEVGRQLRLTLGFAKCEAFCKTAVIWFFNSPKTKQKFSKMIKLNGYWYSHEEVKEALEKKGYTIVFDQYEPDKRGYIQTEWKAIKNGVSKNMQSVAIEEFHKKPPLI</sequence>
<keyword evidence="2" id="KW-1185">Reference proteome</keyword>
<dbReference type="PATRIC" id="fig|1304281.5.peg.2799"/>
<accession>A0A0J7IWJ1</accession>
<evidence type="ECO:0000313" key="1">
    <source>
        <dbReference type="EMBL" id="KMQ70327.1"/>
    </source>
</evidence>
<dbReference type="Proteomes" id="UP000035900">
    <property type="component" value="Unassembled WGS sequence"/>
</dbReference>